<organism evidence="3 4">
    <name type="scientific">Kitasatospora atroaurantiaca</name>
    <dbReference type="NCBI Taxonomy" id="285545"/>
    <lineage>
        <taxon>Bacteria</taxon>
        <taxon>Bacillati</taxon>
        <taxon>Actinomycetota</taxon>
        <taxon>Actinomycetes</taxon>
        <taxon>Kitasatosporales</taxon>
        <taxon>Streptomycetaceae</taxon>
        <taxon>Kitasatospora</taxon>
    </lineage>
</organism>
<protein>
    <submittedName>
        <fullName evidence="3">CBS domain protein</fullName>
    </submittedName>
</protein>
<reference evidence="3 4" key="1">
    <citation type="submission" date="2019-06" db="EMBL/GenBank/DDBJ databases">
        <title>Sequencing the genomes of 1000 actinobacteria strains.</title>
        <authorList>
            <person name="Klenk H.-P."/>
        </authorList>
    </citation>
    <scope>NUCLEOTIDE SEQUENCE [LARGE SCALE GENOMIC DNA]</scope>
    <source>
        <strain evidence="3 4">DSM 41649</strain>
    </source>
</reference>
<sequence>MRARDLAEPYPTVALDDQALDAARLLAVHRLPGVLVVDGPGTPRALLPASQLVRLLVPGYIMEDPTLAAVIDEAHADRLCEALTGLRVRDCLPTDAPAPSVADADDTAVEIATLMARTRSPLVAVVERAPNGPRNPAPGRLLGVITASHLLHRLLGNP</sequence>
<name>A0A561F0M6_9ACTN</name>
<dbReference type="InterPro" id="IPR000644">
    <property type="entry name" value="CBS_dom"/>
</dbReference>
<evidence type="ECO:0000313" key="4">
    <source>
        <dbReference type="Proteomes" id="UP000318416"/>
    </source>
</evidence>
<comment type="caution">
    <text evidence="3">The sequence shown here is derived from an EMBL/GenBank/DDBJ whole genome shotgun (WGS) entry which is preliminary data.</text>
</comment>
<dbReference type="SUPFAM" id="SSF54631">
    <property type="entry name" value="CBS-domain pair"/>
    <property type="match status" value="1"/>
</dbReference>
<dbReference type="Proteomes" id="UP000318416">
    <property type="component" value="Unassembled WGS sequence"/>
</dbReference>
<evidence type="ECO:0000256" key="1">
    <source>
        <dbReference type="PROSITE-ProRule" id="PRU00703"/>
    </source>
</evidence>
<evidence type="ECO:0000313" key="3">
    <source>
        <dbReference type="EMBL" id="TWE21362.1"/>
    </source>
</evidence>
<dbReference type="InterPro" id="IPR046342">
    <property type="entry name" value="CBS_dom_sf"/>
</dbReference>
<dbReference type="PROSITE" id="PS51371">
    <property type="entry name" value="CBS"/>
    <property type="match status" value="1"/>
</dbReference>
<dbReference type="CDD" id="cd17788">
    <property type="entry name" value="CBS_pair_bac"/>
    <property type="match status" value="1"/>
</dbReference>
<feature type="domain" description="CBS" evidence="2">
    <location>
        <begin position="95"/>
        <end position="158"/>
    </location>
</feature>
<dbReference type="EMBL" id="VIVR01000001">
    <property type="protein sequence ID" value="TWE21362.1"/>
    <property type="molecule type" value="Genomic_DNA"/>
</dbReference>
<dbReference type="RefSeq" id="WP_145796275.1">
    <property type="nucleotide sequence ID" value="NZ_BAAABR010000025.1"/>
</dbReference>
<dbReference type="OrthoDB" id="3535009at2"/>
<accession>A0A561F0M6</accession>
<proteinExistence type="predicted"/>
<dbReference type="AlphaFoldDB" id="A0A561F0M6"/>
<dbReference type="Gene3D" id="3.10.580.10">
    <property type="entry name" value="CBS-domain"/>
    <property type="match status" value="1"/>
</dbReference>
<evidence type="ECO:0000259" key="2">
    <source>
        <dbReference type="PROSITE" id="PS51371"/>
    </source>
</evidence>
<keyword evidence="4" id="KW-1185">Reference proteome</keyword>
<keyword evidence="1" id="KW-0129">CBS domain</keyword>
<gene>
    <name evidence="3" type="ORF">FB465_6542</name>
</gene>